<proteinExistence type="predicted"/>
<protein>
    <submittedName>
        <fullName evidence="2">Uncharacterized protein</fullName>
    </submittedName>
</protein>
<keyword evidence="1" id="KW-1133">Transmembrane helix</keyword>
<comment type="caution">
    <text evidence="2">The sequence shown here is derived from an EMBL/GenBank/DDBJ whole genome shotgun (WGS) entry which is preliminary data.</text>
</comment>
<evidence type="ECO:0000313" key="3">
    <source>
        <dbReference type="Proteomes" id="UP000216454"/>
    </source>
</evidence>
<gene>
    <name evidence="2" type="ORF">PSSU_1656</name>
</gene>
<feature type="transmembrane region" description="Helical" evidence="1">
    <location>
        <begin position="89"/>
        <end position="112"/>
    </location>
</feature>
<organism evidence="2 3">
    <name type="scientific">Pseudoscardovia suis</name>
    <dbReference type="NCBI Taxonomy" id="987063"/>
    <lineage>
        <taxon>Bacteria</taxon>
        <taxon>Bacillati</taxon>
        <taxon>Actinomycetota</taxon>
        <taxon>Actinomycetes</taxon>
        <taxon>Bifidobacteriales</taxon>
        <taxon>Bifidobacteriaceae</taxon>
        <taxon>Pseudoscardovia</taxon>
    </lineage>
</organism>
<dbReference type="RefSeq" id="WP_144441926.1">
    <property type="nucleotide sequence ID" value="NZ_MWWQ01000019.1"/>
</dbReference>
<sequence length="129" mass="13668">MGMVSNAALGVTAKTMVMAGGSGGDVSNLKTTYDKFFGSFWTNGIGQFLKTVMALVAIVLAAMLILALIMKAMGKQNQLVMQYSNGKTIFFTILFILILLAPTLLGPALGVVDKLIDFLNTDSNKLLGS</sequence>
<evidence type="ECO:0000313" key="2">
    <source>
        <dbReference type="EMBL" id="OZG48832.1"/>
    </source>
</evidence>
<keyword evidence="1" id="KW-0472">Membrane</keyword>
<dbReference type="EMBL" id="MWWQ01000019">
    <property type="protein sequence ID" value="OZG48832.1"/>
    <property type="molecule type" value="Genomic_DNA"/>
</dbReference>
<reference evidence="2 3" key="1">
    <citation type="journal article" date="2017" name="BMC Genomics">
        <title>Comparative genomic and phylogenomic analyses of the Bifidobacteriaceae family.</title>
        <authorList>
            <person name="Lugli G.A."/>
            <person name="Milani C."/>
            <person name="Turroni F."/>
            <person name="Duranti S."/>
            <person name="Mancabelli L."/>
            <person name="Mangifesta M."/>
            <person name="Ferrario C."/>
            <person name="Modesto M."/>
            <person name="Mattarelli P."/>
            <person name="Jiri K."/>
            <person name="van Sinderen D."/>
            <person name="Ventura M."/>
        </authorList>
    </citation>
    <scope>NUCLEOTIDE SEQUENCE [LARGE SCALE GENOMIC DNA]</scope>
    <source>
        <strain evidence="2 3">DSM 24744</strain>
    </source>
</reference>
<evidence type="ECO:0000256" key="1">
    <source>
        <dbReference type="SAM" id="Phobius"/>
    </source>
</evidence>
<accession>A0A261EPQ1</accession>
<name>A0A261EPQ1_9BIFI</name>
<keyword evidence="3" id="KW-1185">Reference proteome</keyword>
<feature type="transmembrane region" description="Helical" evidence="1">
    <location>
        <begin position="47"/>
        <end position="69"/>
    </location>
</feature>
<dbReference type="AlphaFoldDB" id="A0A261EPQ1"/>
<keyword evidence="1" id="KW-0812">Transmembrane</keyword>
<dbReference type="Proteomes" id="UP000216454">
    <property type="component" value="Unassembled WGS sequence"/>
</dbReference>